<organism evidence="2 3">
    <name type="scientific">Mytilus edulis</name>
    <name type="common">Blue mussel</name>
    <dbReference type="NCBI Taxonomy" id="6550"/>
    <lineage>
        <taxon>Eukaryota</taxon>
        <taxon>Metazoa</taxon>
        <taxon>Spiralia</taxon>
        <taxon>Lophotrochozoa</taxon>
        <taxon>Mollusca</taxon>
        <taxon>Bivalvia</taxon>
        <taxon>Autobranchia</taxon>
        <taxon>Pteriomorphia</taxon>
        <taxon>Mytilida</taxon>
        <taxon>Mytiloidea</taxon>
        <taxon>Mytilidae</taxon>
        <taxon>Mytilinae</taxon>
        <taxon>Mytilus</taxon>
    </lineage>
</organism>
<evidence type="ECO:0000259" key="1">
    <source>
        <dbReference type="PROSITE" id="PS50017"/>
    </source>
</evidence>
<dbReference type="OrthoDB" id="6149375at2759"/>
<proteinExistence type="predicted"/>
<dbReference type="Pfam" id="PF20720">
    <property type="entry name" value="nSTAND3"/>
    <property type="match status" value="1"/>
</dbReference>
<name>A0A8S3RFX9_MYTED</name>
<reference evidence="2" key="1">
    <citation type="submission" date="2021-03" db="EMBL/GenBank/DDBJ databases">
        <authorList>
            <person name="Bekaert M."/>
        </authorList>
    </citation>
    <scope>NUCLEOTIDE SEQUENCE</scope>
</reference>
<dbReference type="GO" id="GO:0007165">
    <property type="term" value="P:signal transduction"/>
    <property type="evidence" value="ECO:0007669"/>
    <property type="project" value="InterPro"/>
</dbReference>
<dbReference type="SUPFAM" id="SSF52540">
    <property type="entry name" value="P-loop containing nucleoside triphosphate hydrolases"/>
    <property type="match status" value="1"/>
</dbReference>
<dbReference type="InterPro" id="IPR049050">
    <property type="entry name" value="nSTAND3"/>
</dbReference>
<dbReference type="EMBL" id="CAJPWZ010001064">
    <property type="protein sequence ID" value="CAG2206890.1"/>
    <property type="molecule type" value="Genomic_DNA"/>
</dbReference>
<dbReference type="Proteomes" id="UP000683360">
    <property type="component" value="Unassembled WGS sequence"/>
</dbReference>
<sequence length="193" mass="22560">MLIKWKRRRGIQPEMVDEICHALAECGRKDLCDTLKKRLGIYKSEKVHEEDSSTGLQVIANSRQISYQDEELAQLEAIEKSFIETSAFEEVKRVLMDKKMVLIKGENGSGKTSLGYHLYWDLAYNANMDKDNICTNMTEFLNEYDLEETQVLLLDDVFGTLDVDQTELNKWSELMERMPDDRKKKMRLDVRHT</sequence>
<gene>
    <name evidence="2" type="ORF">MEDL_21195</name>
</gene>
<comment type="caution">
    <text evidence="2">The sequence shown here is derived from an EMBL/GenBank/DDBJ whole genome shotgun (WGS) entry which is preliminary data.</text>
</comment>
<dbReference type="InterPro" id="IPR027417">
    <property type="entry name" value="P-loop_NTPase"/>
</dbReference>
<keyword evidence="3" id="KW-1185">Reference proteome</keyword>
<evidence type="ECO:0000313" key="3">
    <source>
        <dbReference type="Proteomes" id="UP000683360"/>
    </source>
</evidence>
<accession>A0A8S3RFX9</accession>
<dbReference type="PROSITE" id="PS50017">
    <property type="entry name" value="DEATH_DOMAIN"/>
    <property type="match status" value="1"/>
</dbReference>
<dbReference type="InterPro" id="IPR000488">
    <property type="entry name" value="Death_dom"/>
</dbReference>
<dbReference type="AlphaFoldDB" id="A0A8S3RFX9"/>
<protein>
    <recommendedName>
        <fullName evidence="1">Death domain-containing protein</fullName>
    </recommendedName>
</protein>
<evidence type="ECO:0000313" key="2">
    <source>
        <dbReference type="EMBL" id="CAG2206890.1"/>
    </source>
</evidence>
<feature type="domain" description="Death" evidence="1">
    <location>
        <begin position="1"/>
        <end position="39"/>
    </location>
</feature>